<dbReference type="STRING" id="675824.A0A1E3QE34"/>
<dbReference type="Gene3D" id="1.20.1250.20">
    <property type="entry name" value="MFS general substrate transporter like domains"/>
    <property type="match status" value="1"/>
</dbReference>
<dbReference type="FunFam" id="1.20.1250.20:FF:000011">
    <property type="entry name" value="MFS multidrug transporter, putative"/>
    <property type="match status" value="1"/>
</dbReference>
<feature type="transmembrane region" description="Helical" evidence="5">
    <location>
        <begin position="315"/>
        <end position="339"/>
    </location>
</feature>
<keyword evidence="8" id="KW-1185">Reference proteome</keyword>
<feature type="domain" description="Major facilitator superfamily (MFS) profile" evidence="6">
    <location>
        <begin position="90"/>
        <end position="517"/>
    </location>
</feature>
<feature type="transmembrane region" description="Helical" evidence="5">
    <location>
        <begin position="129"/>
        <end position="148"/>
    </location>
</feature>
<sequence length="527" mass="57972">MDEKGILEANSQYLVTNDAHTATTQYPNTSHDRTSLRWQAEDYDIESAAATADDQKQSSQQEKAANIIDWEGPDDPEMAVNWPAKKKWATVILLSTLTLLTPFASSMFAPSISMVMEDFHSRNVDLASFVVSVYLLGYAFGPLIIAPLSELYGRLPLYHTTTILFIVFNLACARSVNLSMLIAFRFLAGLAGSCPLTVGPGSIADCFKQEERGKVMAVWTLPVLLGPTIGPIAGGYLSESLGWRWDFWFLIIVTSAVFILSLILQRETYPPTILQRRVHRLRKSTGNQALQSALQSADPPKQLFLASVERPTKMLLFSPIVLGLSICTAINYGFLYLLFTTMTVVFEDQYGINASNVGLTYLGIGVGQFIGLIAFGAVSDLLLKHMAKGGEMKPEYRLSPLLVGASLVPIGLLWYGWTAEYKAHWIVPIIGTVFVGIGMITIFMPVTTYLVDAFTAYAASATAANTVFRSLGGAFLPLCGSRMYDALGLGWGNSLLAFIGIALIPVIWIFLRYGERIRTHPRFQLNL</sequence>
<dbReference type="GO" id="GO:0016020">
    <property type="term" value="C:membrane"/>
    <property type="evidence" value="ECO:0007669"/>
    <property type="project" value="UniProtKB-SubCell"/>
</dbReference>
<dbReference type="GO" id="GO:0022857">
    <property type="term" value="F:transmembrane transporter activity"/>
    <property type="evidence" value="ECO:0007669"/>
    <property type="project" value="InterPro"/>
</dbReference>
<evidence type="ECO:0000313" key="7">
    <source>
        <dbReference type="EMBL" id="ODQ75959.1"/>
    </source>
</evidence>
<evidence type="ECO:0000256" key="4">
    <source>
        <dbReference type="ARBA" id="ARBA00023136"/>
    </source>
</evidence>
<dbReference type="PROSITE" id="PS50850">
    <property type="entry name" value="MFS"/>
    <property type="match status" value="1"/>
</dbReference>
<feature type="transmembrane region" description="Helical" evidence="5">
    <location>
        <begin position="449"/>
        <end position="468"/>
    </location>
</feature>
<feature type="transmembrane region" description="Helical" evidence="5">
    <location>
        <begin position="182"/>
        <end position="203"/>
    </location>
</feature>
<keyword evidence="4 5" id="KW-0472">Membrane</keyword>
<dbReference type="EMBL" id="KV454290">
    <property type="protein sequence ID" value="ODQ75959.1"/>
    <property type="molecule type" value="Genomic_DNA"/>
</dbReference>
<organism evidence="7 8">
    <name type="scientific">Lipomyces starkeyi NRRL Y-11557</name>
    <dbReference type="NCBI Taxonomy" id="675824"/>
    <lineage>
        <taxon>Eukaryota</taxon>
        <taxon>Fungi</taxon>
        <taxon>Dikarya</taxon>
        <taxon>Ascomycota</taxon>
        <taxon>Saccharomycotina</taxon>
        <taxon>Lipomycetes</taxon>
        <taxon>Lipomycetales</taxon>
        <taxon>Lipomycetaceae</taxon>
        <taxon>Lipomyces</taxon>
    </lineage>
</organism>
<feature type="transmembrane region" description="Helical" evidence="5">
    <location>
        <begin position="215"/>
        <end position="233"/>
    </location>
</feature>
<evidence type="ECO:0000256" key="5">
    <source>
        <dbReference type="SAM" id="Phobius"/>
    </source>
</evidence>
<dbReference type="PANTHER" id="PTHR23502">
    <property type="entry name" value="MAJOR FACILITATOR SUPERFAMILY"/>
    <property type="match status" value="1"/>
</dbReference>
<feature type="transmembrane region" description="Helical" evidence="5">
    <location>
        <begin position="423"/>
        <end position="442"/>
    </location>
</feature>
<keyword evidence="2 5" id="KW-0812">Transmembrane</keyword>
<evidence type="ECO:0000256" key="3">
    <source>
        <dbReference type="ARBA" id="ARBA00022989"/>
    </source>
</evidence>
<gene>
    <name evidence="7" type="ORF">LIPSTDRAFT_79152</name>
</gene>
<feature type="transmembrane region" description="Helical" evidence="5">
    <location>
        <begin position="359"/>
        <end position="378"/>
    </location>
</feature>
<feature type="transmembrane region" description="Helical" evidence="5">
    <location>
        <begin position="155"/>
        <end position="176"/>
    </location>
</feature>
<dbReference type="OrthoDB" id="3936150at2759"/>
<comment type="subcellular location">
    <subcellularLocation>
        <location evidence="1">Membrane</location>
        <topology evidence="1">Multi-pass membrane protein</topology>
    </subcellularLocation>
</comment>
<evidence type="ECO:0000256" key="1">
    <source>
        <dbReference type="ARBA" id="ARBA00004141"/>
    </source>
</evidence>
<dbReference type="CDD" id="cd17323">
    <property type="entry name" value="MFS_Tpo1_MDR_like"/>
    <property type="match status" value="1"/>
</dbReference>
<accession>A0A1E3QE34</accession>
<proteinExistence type="predicted"/>
<evidence type="ECO:0000313" key="8">
    <source>
        <dbReference type="Proteomes" id="UP000094385"/>
    </source>
</evidence>
<name>A0A1E3QE34_LIPST</name>
<dbReference type="SUPFAM" id="SSF103473">
    <property type="entry name" value="MFS general substrate transporter"/>
    <property type="match status" value="1"/>
</dbReference>
<feature type="transmembrane region" description="Helical" evidence="5">
    <location>
        <begin position="88"/>
        <end position="109"/>
    </location>
</feature>
<dbReference type="AlphaFoldDB" id="A0A1E3QE34"/>
<feature type="transmembrane region" description="Helical" evidence="5">
    <location>
        <begin position="488"/>
        <end position="511"/>
    </location>
</feature>
<dbReference type="InterPro" id="IPR036259">
    <property type="entry name" value="MFS_trans_sf"/>
</dbReference>
<dbReference type="InterPro" id="IPR020846">
    <property type="entry name" value="MFS_dom"/>
</dbReference>
<evidence type="ECO:0000259" key="6">
    <source>
        <dbReference type="PROSITE" id="PS50850"/>
    </source>
</evidence>
<dbReference type="PANTHER" id="PTHR23502:SF153">
    <property type="entry name" value="MULTIDRUG TRANSPORTER, PUTATIVE (AFU_ORTHOLOGUE AFUA_7G00230)-RELATED"/>
    <property type="match status" value="1"/>
</dbReference>
<dbReference type="Pfam" id="PF07690">
    <property type="entry name" value="MFS_1"/>
    <property type="match status" value="1"/>
</dbReference>
<dbReference type="Proteomes" id="UP000094385">
    <property type="component" value="Unassembled WGS sequence"/>
</dbReference>
<protein>
    <recommendedName>
        <fullName evidence="6">Major facilitator superfamily (MFS) profile domain-containing protein</fullName>
    </recommendedName>
</protein>
<feature type="transmembrane region" description="Helical" evidence="5">
    <location>
        <begin position="245"/>
        <end position="264"/>
    </location>
</feature>
<evidence type="ECO:0000256" key="2">
    <source>
        <dbReference type="ARBA" id="ARBA00022692"/>
    </source>
</evidence>
<dbReference type="InterPro" id="IPR011701">
    <property type="entry name" value="MFS"/>
</dbReference>
<reference evidence="7 8" key="1">
    <citation type="journal article" date="2016" name="Proc. Natl. Acad. Sci. U.S.A.">
        <title>Comparative genomics of biotechnologically important yeasts.</title>
        <authorList>
            <person name="Riley R."/>
            <person name="Haridas S."/>
            <person name="Wolfe K.H."/>
            <person name="Lopes M.R."/>
            <person name="Hittinger C.T."/>
            <person name="Goeker M."/>
            <person name="Salamov A.A."/>
            <person name="Wisecaver J.H."/>
            <person name="Long T.M."/>
            <person name="Calvey C.H."/>
            <person name="Aerts A.L."/>
            <person name="Barry K.W."/>
            <person name="Choi C."/>
            <person name="Clum A."/>
            <person name="Coughlan A.Y."/>
            <person name="Deshpande S."/>
            <person name="Douglass A.P."/>
            <person name="Hanson S.J."/>
            <person name="Klenk H.-P."/>
            <person name="LaButti K.M."/>
            <person name="Lapidus A."/>
            <person name="Lindquist E.A."/>
            <person name="Lipzen A.M."/>
            <person name="Meier-Kolthoff J.P."/>
            <person name="Ohm R.A."/>
            <person name="Otillar R.P."/>
            <person name="Pangilinan J.L."/>
            <person name="Peng Y."/>
            <person name="Rokas A."/>
            <person name="Rosa C.A."/>
            <person name="Scheuner C."/>
            <person name="Sibirny A.A."/>
            <person name="Slot J.C."/>
            <person name="Stielow J.B."/>
            <person name="Sun H."/>
            <person name="Kurtzman C.P."/>
            <person name="Blackwell M."/>
            <person name="Grigoriev I.V."/>
            <person name="Jeffries T.W."/>
        </authorList>
    </citation>
    <scope>NUCLEOTIDE SEQUENCE [LARGE SCALE GENOMIC DNA]</scope>
    <source>
        <strain evidence="7 8">NRRL Y-11557</strain>
    </source>
</reference>
<feature type="transmembrane region" description="Helical" evidence="5">
    <location>
        <begin position="398"/>
        <end position="417"/>
    </location>
</feature>
<keyword evidence="3 5" id="KW-1133">Transmembrane helix</keyword>